<accession>A0ABM5NH73</accession>
<dbReference type="EMBL" id="CP004005">
    <property type="protein sequence ID" value="AGH17429.1"/>
    <property type="molecule type" value="Genomic_DNA"/>
</dbReference>
<organism evidence="1 2">
    <name type="scientific">Candidatus Liberibacter asiaticus str. gxpsy</name>
    <dbReference type="NCBI Taxonomy" id="1174529"/>
    <lineage>
        <taxon>Bacteria</taxon>
        <taxon>Pseudomonadati</taxon>
        <taxon>Pseudomonadota</taxon>
        <taxon>Alphaproteobacteria</taxon>
        <taxon>Hyphomicrobiales</taxon>
        <taxon>Rhizobiaceae</taxon>
        <taxon>Liberibacter</taxon>
    </lineage>
</organism>
<dbReference type="Gene3D" id="1.10.287.610">
    <property type="entry name" value="Helix hairpin bin"/>
    <property type="match status" value="1"/>
</dbReference>
<gene>
    <name evidence="1" type="ORF">WSI_05360</name>
</gene>
<dbReference type="SUPFAM" id="SSF56091">
    <property type="entry name" value="DNA ligase/mRNA capping enzyme, catalytic domain"/>
    <property type="match status" value="1"/>
</dbReference>
<protein>
    <submittedName>
        <fullName evidence="1">DNA ligase, NAD-dependent</fullName>
    </submittedName>
</protein>
<keyword evidence="1" id="KW-0436">Ligase</keyword>
<sequence>MYNFDRVFRSSKFENEHNITPAQWKKLLTLEAKFLPNKRALESWLDKAKKVTSLSKGEAMIEVEYLVKIALHHQKWYYRLDDPLFTDGLYGRVSERLDALQEQFPELFDEDHPWNTVGY</sequence>
<dbReference type="Proteomes" id="UP000011820">
    <property type="component" value="Chromosome"/>
</dbReference>
<reference evidence="1 2" key="1">
    <citation type="journal article" date="2013" name="Genome Announc.">
        <title>Complete Genome Sequence of a Chinese Strain of 'Candidatus Liberibacter asiaticus'.</title>
        <authorList>
            <person name="Lin H."/>
            <person name="Han C.S."/>
            <person name="Liu B."/>
            <person name="Lou B."/>
            <person name="Bai X."/>
            <person name="Deng C."/>
            <person name="Civerolo E.L."/>
            <person name="Gupta G."/>
        </authorList>
    </citation>
    <scope>NUCLEOTIDE SEQUENCE [LARGE SCALE GENOMIC DNA]</scope>
    <source>
        <strain evidence="2">gxpsy</strain>
    </source>
</reference>
<name>A0ABM5NH73_LIBAS</name>
<evidence type="ECO:0000313" key="1">
    <source>
        <dbReference type="EMBL" id="AGH17429.1"/>
    </source>
</evidence>
<keyword evidence="2" id="KW-1185">Reference proteome</keyword>
<proteinExistence type="predicted"/>
<dbReference type="GO" id="GO:0016874">
    <property type="term" value="F:ligase activity"/>
    <property type="evidence" value="ECO:0007669"/>
    <property type="project" value="UniProtKB-KW"/>
</dbReference>
<evidence type="ECO:0000313" key="2">
    <source>
        <dbReference type="Proteomes" id="UP000011820"/>
    </source>
</evidence>
<dbReference type="RefSeq" id="WP_015453024.1">
    <property type="nucleotide sequence ID" value="NC_020549.1"/>
</dbReference>